<reference evidence="2 3" key="1">
    <citation type="submission" date="2017-11" db="EMBL/GenBank/DDBJ databases">
        <title>Genomic Encyclopedia of Archaeal and Bacterial Type Strains, Phase II (KMG-II): From Individual Species to Whole Genera.</title>
        <authorList>
            <person name="Goeker M."/>
        </authorList>
    </citation>
    <scope>NUCLEOTIDE SEQUENCE [LARGE SCALE GENOMIC DNA]</scope>
    <source>
        <strain evidence="2 3">DSM 27393</strain>
    </source>
</reference>
<dbReference type="Proteomes" id="UP000228758">
    <property type="component" value="Unassembled WGS sequence"/>
</dbReference>
<dbReference type="AlphaFoldDB" id="A0A2M9CM52"/>
<evidence type="ECO:0000313" key="3">
    <source>
        <dbReference type="Proteomes" id="UP000228758"/>
    </source>
</evidence>
<dbReference type="OrthoDB" id="7064268at2"/>
<dbReference type="InterPro" id="IPR037401">
    <property type="entry name" value="SnoaL-like"/>
</dbReference>
<sequence>MASLDALMRANLLEVFGERDADRRLDAIRRTYTDDVVFADAEGGVEGHDALNAKAQSILDGAPGFVFRPAGDAYEIQDMGYLAWEFGPEGADPVVRGADMGFVRDGALAKVYTVLFH</sequence>
<dbReference type="RefSeq" id="WP_100365122.1">
    <property type="nucleotide sequence ID" value="NZ_PGFF01000001.1"/>
</dbReference>
<keyword evidence="3" id="KW-1185">Reference proteome</keyword>
<accession>A0A2M9CM52</accession>
<dbReference type="EMBL" id="PGFF01000001">
    <property type="protein sequence ID" value="PJJ72987.1"/>
    <property type="molecule type" value="Genomic_DNA"/>
</dbReference>
<proteinExistence type="predicted"/>
<evidence type="ECO:0000259" key="1">
    <source>
        <dbReference type="Pfam" id="PF12680"/>
    </source>
</evidence>
<name>A0A2M9CM52_9MICO</name>
<organism evidence="2 3">
    <name type="scientific">Diaminobutyricimonas aerilata</name>
    <dbReference type="NCBI Taxonomy" id="1162967"/>
    <lineage>
        <taxon>Bacteria</taxon>
        <taxon>Bacillati</taxon>
        <taxon>Actinomycetota</taxon>
        <taxon>Actinomycetes</taxon>
        <taxon>Micrococcales</taxon>
        <taxon>Microbacteriaceae</taxon>
        <taxon>Diaminobutyricimonas</taxon>
    </lineage>
</organism>
<dbReference type="SUPFAM" id="SSF54427">
    <property type="entry name" value="NTF2-like"/>
    <property type="match status" value="1"/>
</dbReference>
<feature type="domain" description="SnoaL-like" evidence="1">
    <location>
        <begin position="22"/>
        <end position="109"/>
    </location>
</feature>
<comment type="caution">
    <text evidence="2">The sequence shown here is derived from an EMBL/GenBank/DDBJ whole genome shotgun (WGS) entry which is preliminary data.</text>
</comment>
<gene>
    <name evidence="2" type="ORF">CLV46_2567</name>
</gene>
<dbReference type="Gene3D" id="3.10.450.50">
    <property type="match status" value="1"/>
</dbReference>
<dbReference type="Pfam" id="PF12680">
    <property type="entry name" value="SnoaL_2"/>
    <property type="match status" value="1"/>
</dbReference>
<dbReference type="InterPro" id="IPR032710">
    <property type="entry name" value="NTF2-like_dom_sf"/>
</dbReference>
<protein>
    <submittedName>
        <fullName evidence="2">SnoaL-like protein</fullName>
    </submittedName>
</protein>
<evidence type="ECO:0000313" key="2">
    <source>
        <dbReference type="EMBL" id="PJJ72987.1"/>
    </source>
</evidence>